<dbReference type="RefSeq" id="WP_049614831.1">
    <property type="nucleotide sequence ID" value="NZ_CAWMMU010000005.1"/>
</dbReference>
<dbReference type="Proteomes" id="UP000044625">
    <property type="component" value="Unassembled WGS sequence"/>
</dbReference>
<dbReference type="OrthoDB" id="6555965at2"/>
<dbReference type="Proteomes" id="UP000045840">
    <property type="component" value="Unassembled WGS sequence"/>
</dbReference>
<evidence type="ECO:0000313" key="3">
    <source>
        <dbReference type="Proteomes" id="UP000044625"/>
    </source>
</evidence>
<dbReference type="STRING" id="1288385.ERS137968_01524"/>
<sequence>MKNMRQQEALPLPDCTWQLVLCVAGVTLMRSRSVMLQTLGASLTTLSLIRAIKKLAILA</sequence>
<keyword evidence="3" id="KW-1185">Reference proteome</keyword>
<evidence type="ECO:0000313" key="4">
    <source>
        <dbReference type="Proteomes" id="UP000045840"/>
    </source>
</evidence>
<accession>A0A0T9R3G6</accession>
<dbReference type="AlphaFoldDB" id="A0A0T9R3G6"/>
<gene>
    <name evidence="1" type="ORF">ERS008529_03980</name>
    <name evidence="2" type="ORF">ERS137968_01524</name>
</gene>
<reference evidence="1" key="1">
    <citation type="submission" date="2015-03" db="EMBL/GenBank/DDBJ databases">
        <authorList>
            <person name="Murphy D."/>
        </authorList>
    </citation>
    <scope>NUCLEOTIDE SEQUENCE [LARGE SCALE GENOMIC DNA]</scope>
    <source>
        <strain evidence="1">A125KOH2</strain>
    </source>
</reference>
<dbReference type="EMBL" id="CQAZ01000048">
    <property type="protein sequence ID" value="CNI42239.1"/>
    <property type="molecule type" value="Genomic_DNA"/>
</dbReference>
<organism evidence="1 4">
    <name type="scientific">Yersinia pekkanenii</name>
    <dbReference type="NCBI Taxonomy" id="1288385"/>
    <lineage>
        <taxon>Bacteria</taxon>
        <taxon>Pseudomonadati</taxon>
        <taxon>Pseudomonadota</taxon>
        <taxon>Gammaproteobacteria</taxon>
        <taxon>Enterobacterales</taxon>
        <taxon>Yersiniaceae</taxon>
        <taxon>Yersinia</taxon>
    </lineage>
</organism>
<protein>
    <submittedName>
        <fullName evidence="1">Uncharacterized protein</fullName>
    </submittedName>
</protein>
<evidence type="ECO:0000313" key="2">
    <source>
        <dbReference type="EMBL" id="CRY65815.1"/>
    </source>
</evidence>
<dbReference type="EMBL" id="CWJL01000005">
    <property type="protein sequence ID" value="CRY65815.1"/>
    <property type="molecule type" value="Genomic_DNA"/>
</dbReference>
<name>A0A0T9R3G6_9GAMM</name>
<evidence type="ECO:0000313" key="1">
    <source>
        <dbReference type="EMBL" id="CNI42239.1"/>
    </source>
</evidence>
<reference evidence="4" key="2">
    <citation type="submission" date="2015-03" db="EMBL/GenBank/DDBJ databases">
        <authorList>
            <consortium name="Pathogen Informatics"/>
        </authorList>
    </citation>
    <scope>NUCLEOTIDE SEQUENCE [LARGE SCALE GENOMIC DNA]</scope>
    <source>
        <strain evidence="4">A125KOH2</strain>
    </source>
</reference>
<reference evidence="2 3" key="3">
    <citation type="submission" date="2015-03" db="EMBL/GenBank/DDBJ databases">
        <authorList>
            <consortium name="Pathogen Informatics"/>
            <person name="Murphy D."/>
        </authorList>
    </citation>
    <scope>NUCLEOTIDE SEQUENCE [LARGE SCALE GENOMIC DNA]</scope>
    <source>
        <strain evidence="2">Type strain: CIP110230</strain>
        <strain evidence="3">type strain: CIP110230</strain>
    </source>
</reference>
<proteinExistence type="predicted"/>